<sequence length="85" mass="9421">MNVRDLRAGRAREASAARQRARLIARNCKAALGASFTHDGRTLTDGCARWSRHFTQTLRNLPPPSLLVVRARCCARWPMCADDGA</sequence>
<evidence type="ECO:0000313" key="1">
    <source>
        <dbReference type="EMBL" id="KZT75221.1"/>
    </source>
</evidence>
<protein>
    <submittedName>
        <fullName evidence="1">Uncharacterized protein</fullName>
    </submittedName>
</protein>
<organism evidence="1 2">
    <name type="scientific">Dorcoceras hygrometricum</name>
    <dbReference type="NCBI Taxonomy" id="472368"/>
    <lineage>
        <taxon>Eukaryota</taxon>
        <taxon>Viridiplantae</taxon>
        <taxon>Streptophyta</taxon>
        <taxon>Embryophyta</taxon>
        <taxon>Tracheophyta</taxon>
        <taxon>Spermatophyta</taxon>
        <taxon>Magnoliopsida</taxon>
        <taxon>eudicotyledons</taxon>
        <taxon>Gunneridae</taxon>
        <taxon>Pentapetalae</taxon>
        <taxon>asterids</taxon>
        <taxon>lamiids</taxon>
        <taxon>Lamiales</taxon>
        <taxon>Gesneriaceae</taxon>
        <taxon>Didymocarpoideae</taxon>
        <taxon>Trichosporeae</taxon>
        <taxon>Loxocarpinae</taxon>
        <taxon>Dorcoceras</taxon>
    </lineage>
</organism>
<evidence type="ECO:0000313" key="2">
    <source>
        <dbReference type="Proteomes" id="UP000250235"/>
    </source>
</evidence>
<proteinExistence type="predicted"/>
<reference evidence="1 2" key="1">
    <citation type="journal article" date="2015" name="Proc. Natl. Acad. Sci. U.S.A.">
        <title>The resurrection genome of Boea hygrometrica: A blueprint for survival of dehydration.</title>
        <authorList>
            <person name="Xiao L."/>
            <person name="Yang G."/>
            <person name="Zhang L."/>
            <person name="Yang X."/>
            <person name="Zhao S."/>
            <person name="Ji Z."/>
            <person name="Zhou Q."/>
            <person name="Hu M."/>
            <person name="Wang Y."/>
            <person name="Chen M."/>
            <person name="Xu Y."/>
            <person name="Jin H."/>
            <person name="Xiao X."/>
            <person name="Hu G."/>
            <person name="Bao F."/>
            <person name="Hu Y."/>
            <person name="Wan P."/>
            <person name="Li L."/>
            <person name="Deng X."/>
            <person name="Kuang T."/>
            <person name="Xiang C."/>
            <person name="Zhu J.K."/>
            <person name="Oliver M.J."/>
            <person name="He Y."/>
        </authorList>
    </citation>
    <scope>NUCLEOTIDE SEQUENCE [LARGE SCALE GENOMIC DNA]</scope>
    <source>
        <strain evidence="2">cv. XS01</strain>
    </source>
</reference>
<name>A0A2Z6ZR93_9LAMI</name>
<dbReference type="Proteomes" id="UP000250235">
    <property type="component" value="Unassembled WGS sequence"/>
</dbReference>
<keyword evidence="2" id="KW-1185">Reference proteome</keyword>
<dbReference type="EMBL" id="KV336453">
    <property type="protein sequence ID" value="KZT75221.1"/>
    <property type="molecule type" value="Genomic_DNA"/>
</dbReference>
<gene>
    <name evidence="1" type="ORF">F511_47754</name>
</gene>
<accession>A0A2Z6ZR93</accession>
<dbReference type="AlphaFoldDB" id="A0A2Z6ZR93"/>